<dbReference type="AlphaFoldDB" id="A0A386UKQ1"/>
<reference evidence="2" key="1">
    <citation type="submission" date="2018-07" db="EMBL/GenBank/DDBJ databases">
        <title>Genome Structure of the Opportunistic Pathogen Paracoccus yeei (Alphaproteobacteria) and Identification of Putative Virulence Factors.</title>
        <authorList>
            <person name="Lasek R."/>
            <person name="Szuplewska M."/>
            <person name="Mitura M."/>
            <person name="Decewicz P."/>
            <person name="Chmielowska C."/>
            <person name="Pawlot A."/>
            <person name="Sentkowska D."/>
            <person name="Czarnecki J."/>
            <person name="Bartosik D."/>
        </authorList>
    </citation>
    <scope>NUCLEOTIDE SEQUENCE [LARGE SCALE GENOMIC DNA]</scope>
    <source>
        <strain evidence="2">CCUG 32053</strain>
    </source>
</reference>
<evidence type="ECO:0000313" key="2">
    <source>
        <dbReference type="Proteomes" id="UP000272010"/>
    </source>
</evidence>
<gene>
    <name evidence="1" type="ORF">PY32053_01658</name>
</gene>
<organism evidence="1 2">
    <name type="scientific">Paracoccus yeei</name>
    <dbReference type="NCBI Taxonomy" id="147645"/>
    <lineage>
        <taxon>Bacteria</taxon>
        <taxon>Pseudomonadati</taxon>
        <taxon>Pseudomonadota</taxon>
        <taxon>Alphaproteobacteria</taxon>
        <taxon>Rhodobacterales</taxon>
        <taxon>Paracoccaceae</taxon>
        <taxon>Paracoccus</taxon>
    </lineage>
</organism>
<protein>
    <submittedName>
        <fullName evidence="1">Uncharacterized protein</fullName>
    </submittedName>
</protein>
<proteinExistence type="predicted"/>
<accession>A0A386UKQ1</accession>
<dbReference type="RefSeq" id="WP_120441700.1">
    <property type="nucleotide sequence ID" value="NZ_CP031078.1"/>
</dbReference>
<name>A0A386UKQ1_9RHOB</name>
<dbReference type="Proteomes" id="UP000272010">
    <property type="component" value="Chromosome"/>
</dbReference>
<sequence length="191" mass="21434">MAMTPGQAEAEARVDALLIEPLEGLSRKRGMSAEKHSKMLERLRARLGYMTDANLRGMVDLILRHAVKGVWPDGALIEAWALNLQVPPPRDQEWTYPKTLMQSAMGRQAREEGWAVELFQTAKRLGPPPGRYIIRQLKDDAEQNRRRRVLVSENVQAGLASDDDRAWLAAWHQDMAEIEAIQSGQAEGQAA</sequence>
<dbReference type="EMBL" id="CP031078">
    <property type="protein sequence ID" value="AYF01285.1"/>
    <property type="molecule type" value="Genomic_DNA"/>
</dbReference>
<evidence type="ECO:0000313" key="1">
    <source>
        <dbReference type="EMBL" id="AYF01285.1"/>
    </source>
</evidence>